<dbReference type="AlphaFoldDB" id="A0A0V1CM84"/>
<dbReference type="EMBL" id="JYDI01000152">
    <property type="protein sequence ID" value="KRY50349.1"/>
    <property type="molecule type" value="Genomic_DNA"/>
</dbReference>
<keyword evidence="2" id="KW-1185">Reference proteome</keyword>
<evidence type="ECO:0000313" key="2">
    <source>
        <dbReference type="Proteomes" id="UP000054653"/>
    </source>
</evidence>
<sequence length="66" mass="7309">MFFLITCYSMAKQCSQLNDAMINLPDGHQAGLVSMKTIVYFVLLQNHPPLSDLTVPLIHTSGFPAK</sequence>
<organism evidence="1 2">
    <name type="scientific">Trichinella britovi</name>
    <name type="common">Parasitic roundworm</name>
    <dbReference type="NCBI Taxonomy" id="45882"/>
    <lineage>
        <taxon>Eukaryota</taxon>
        <taxon>Metazoa</taxon>
        <taxon>Ecdysozoa</taxon>
        <taxon>Nematoda</taxon>
        <taxon>Enoplea</taxon>
        <taxon>Dorylaimia</taxon>
        <taxon>Trichinellida</taxon>
        <taxon>Trichinellidae</taxon>
        <taxon>Trichinella</taxon>
    </lineage>
</organism>
<evidence type="ECO:0000313" key="1">
    <source>
        <dbReference type="EMBL" id="KRY50349.1"/>
    </source>
</evidence>
<comment type="caution">
    <text evidence="1">The sequence shown here is derived from an EMBL/GenBank/DDBJ whole genome shotgun (WGS) entry which is preliminary data.</text>
</comment>
<name>A0A0V1CM84_TRIBR</name>
<gene>
    <name evidence="1" type="ORF">T03_9974</name>
</gene>
<proteinExistence type="predicted"/>
<reference evidence="1 2" key="1">
    <citation type="submission" date="2015-01" db="EMBL/GenBank/DDBJ databases">
        <title>Evolution of Trichinella species and genotypes.</title>
        <authorList>
            <person name="Korhonen P.K."/>
            <person name="Edoardo P."/>
            <person name="Giuseppe L.R."/>
            <person name="Gasser R.B."/>
        </authorList>
    </citation>
    <scope>NUCLEOTIDE SEQUENCE [LARGE SCALE GENOMIC DNA]</scope>
    <source>
        <strain evidence="1">ISS120</strain>
    </source>
</reference>
<accession>A0A0V1CM84</accession>
<dbReference type="Proteomes" id="UP000054653">
    <property type="component" value="Unassembled WGS sequence"/>
</dbReference>
<protein>
    <submittedName>
        <fullName evidence="1">Uncharacterized protein</fullName>
    </submittedName>
</protein>